<proteinExistence type="predicted"/>
<accession>A0A9W6UCM1</accession>
<dbReference type="OrthoDB" id="2017782at2759"/>
<dbReference type="Pfam" id="PF13181">
    <property type="entry name" value="TPR_8"/>
    <property type="match status" value="1"/>
</dbReference>
<dbReference type="InterPro" id="IPR019734">
    <property type="entry name" value="TPR_rpt"/>
</dbReference>
<feature type="repeat" description="TPR" evidence="1">
    <location>
        <begin position="125"/>
        <end position="158"/>
    </location>
</feature>
<comment type="caution">
    <text evidence="3">The sequence shown here is derived from an EMBL/GenBank/DDBJ whole genome shotgun (WGS) entry which is preliminary data.</text>
</comment>
<dbReference type="Proteomes" id="UP001165083">
    <property type="component" value="Unassembled WGS sequence"/>
</dbReference>
<keyword evidence="1" id="KW-0802">TPR repeat</keyword>
<organism evidence="3 4">
    <name type="scientific">Phytophthora lilii</name>
    <dbReference type="NCBI Taxonomy" id="2077276"/>
    <lineage>
        <taxon>Eukaryota</taxon>
        <taxon>Sar</taxon>
        <taxon>Stramenopiles</taxon>
        <taxon>Oomycota</taxon>
        <taxon>Peronosporomycetes</taxon>
        <taxon>Peronosporales</taxon>
        <taxon>Peronosporaceae</taxon>
        <taxon>Phytophthora</taxon>
    </lineage>
</organism>
<keyword evidence="2" id="KW-1133">Transmembrane helix</keyword>
<gene>
    <name evidence="3" type="ORF">Plil01_001330300</name>
</gene>
<keyword evidence="2" id="KW-0472">Membrane</keyword>
<name>A0A9W6UCM1_9STRA</name>
<dbReference type="EMBL" id="BSXW01000881">
    <property type="protein sequence ID" value="GMF31102.1"/>
    <property type="molecule type" value="Genomic_DNA"/>
</dbReference>
<keyword evidence="4" id="KW-1185">Reference proteome</keyword>
<feature type="transmembrane region" description="Helical" evidence="2">
    <location>
        <begin position="714"/>
        <end position="735"/>
    </location>
</feature>
<dbReference type="PANTHER" id="PTHR46014">
    <property type="entry name" value="TETRATRICOPEPTIDE REPEAT PROTEIN 1"/>
    <property type="match status" value="1"/>
</dbReference>
<dbReference type="InterPro" id="IPR052769">
    <property type="entry name" value="TPR_domain_protein"/>
</dbReference>
<evidence type="ECO:0000256" key="1">
    <source>
        <dbReference type="PROSITE-ProRule" id="PRU00339"/>
    </source>
</evidence>
<sequence>MASKSGDVTDEDEVDMDVDAEARLQTVTRGMKQQADELLVANQLDKALTLYHELLMHLTRSQVTLLRQRKLVVSCRMNVLAALSKAKRWSSVVTEAAETLAVFAELQEAAALPADELERENQVLARAYYFRGFAYLKLGTYLPAQQDFRRAMELNPADETIQNDYKELQTALQAEQRVKQFLATSMKFFQAGKYQSAVEACTSALRESQLLQKTELTGLIHCNLAAIYVKMKDDAKAIEHYKRTMLLSRCGGKPTAAQNERVYDILDSLAGCYSRKRDYSSALSVIEDQTKLFPLCPERKDREAMMFLNGGRICYTMGRYPQAEEYLEKGHIAALMASDQLDVALNCAYWLSKTYAKNNKAEKAMETLDIAIPLAEKETDAVITDLFEKLLIARLDLLDPELNTTVDEIVTFKGPLREDQLWHTLEYFENKRQIYGHVRAAEVLLHVLGTKGNTETEESRLEIMRALALVDFVNIGKLSTSEATSFMKLALSKVDLMVPGSPMSRQSAKSLLIKLLRDLELPGGADPSCRQLLRSKALCRLMEVYGVENQTEFEEDDRKLVEHSVDMLRASKFEDDPALKATLEVLLPIVARWKASRGDIVGAEEVLEQSVELIRCGPDSGSDRLCEALVGLCVVQIRLGMVEEAAKVMEEIDTFPMARKANELSVIKDRLKVATAEVFNKKRKDAQKTEKSALYEKQQPSGRHSFLCGIGQVWWMRWCGPLVACVAAVLVGLLFS</sequence>
<evidence type="ECO:0000256" key="2">
    <source>
        <dbReference type="SAM" id="Phobius"/>
    </source>
</evidence>
<dbReference type="AlphaFoldDB" id="A0A9W6UCM1"/>
<evidence type="ECO:0000313" key="4">
    <source>
        <dbReference type="Proteomes" id="UP001165083"/>
    </source>
</evidence>
<dbReference type="Gene3D" id="1.25.40.10">
    <property type="entry name" value="Tetratricopeptide repeat domain"/>
    <property type="match status" value="3"/>
</dbReference>
<dbReference type="PROSITE" id="PS50293">
    <property type="entry name" value="TPR_REGION"/>
    <property type="match status" value="1"/>
</dbReference>
<dbReference type="InterPro" id="IPR011990">
    <property type="entry name" value="TPR-like_helical_dom_sf"/>
</dbReference>
<dbReference type="PANTHER" id="PTHR46014:SF1">
    <property type="entry name" value="TETRATRICOPEPTIDE REPEAT PROTEIN 1"/>
    <property type="match status" value="1"/>
</dbReference>
<dbReference type="SMART" id="SM00028">
    <property type="entry name" value="TPR"/>
    <property type="match status" value="5"/>
</dbReference>
<dbReference type="SUPFAM" id="SSF48452">
    <property type="entry name" value="TPR-like"/>
    <property type="match status" value="1"/>
</dbReference>
<reference evidence="3" key="1">
    <citation type="submission" date="2023-04" db="EMBL/GenBank/DDBJ databases">
        <title>Phytophthora lilii NBRC 32176.</title>
        <authorList>
            <person name="Ichikawa N."/>
            <person name="Sato H."/>
            <person name="Tonouchi N."/>
        </authorList>
    </citation>
    <scope>NUCLEOTIDE SEQUENCE</scope>
    <source>
        <strain evidence="3">NBRC 32176</strain>
    </source>
</reference>
<dbReference type="PROSITE" id="PS50005">
    <property type="entry name" value="TPR"/>
    <property type="match status" value="1"/>
</dbReference>
<keyword evidence="2" id="KW-0812">Transmembrane</keyword>
<evidence type="ECO:0000313" key="3">
    <source>
        <dbReference type="EMBL" id="GMF31102.1"/>
    </source>
</evidence>
<protein>
    <submittedName>
        <fullName evidence="3">Unnamed protein product</fullName>
    </submittedName>
</protein>